<dbReference type="InterPro" id="IPR008320">
    <property type="entry name" value="UCP032025"/>
</dbReference>
<protein>
    <submittedName>
        <fullName evidence="1">DUF1489 domain-containing protein</fullName>
    </submittedName>
</protein>
<comment type="caution">
    <text evidence="1">The sequence shown here is derived from an EMBL/GenBank/DDBJ whole genome shotgun (WGS) entry which is preliminary data.</text>
</comment>
<dbReference type="Pfam" id="PF07370">
    <property type="entry name" value="DUF1489"/>
    <property type="match status" value="1"/>
</dbReference>
<dbReference type="PIRSF" id="PIRSF032025">
    <property type="entry name" value="UCP032025"/>
    <property type="match status" value="1"/>
</dbReference>
<dbReference type="AlphaFoldDB" id="A0A9X2BVB6"/>
<dbReference type="RefSeq" id="WP_248667012.1">
    <property type="nucleotide sequence ID" value="NZ_JALPRX010000041.1"/>
</dbReference>
<gene>
    <name evidence="1" type="ORF">M0638_10885</name>
</gene>
<evidence type="ECO:0000313" key="2">
    <source>
        <dbReference type="Proteomes" id="UP001139516"/>
    </source>
</evidence>
<accession>A0A9X2BVB6</accession>
<dbReference type="EMBL" id="JALPRX010000041">
    <property type="protein sequence ID" value="MCK8784886.1"/>
    <property type="molecule type" value="Genomic_DNA"/>
</dbReference>
<name>A0A9X2BVB6_9PROT</name>
<dbReference type="Proteomes" id="UP001139516">
    <property type="component" value="Unassembled WGS sequence"/>
</dbReference>
<evidence type="ECO:0000313" key="1">
    <source>
        <dbReference type="EMBL" id="MCK8784886.1"/>
    </source>
</evidence>
<keyword evidence="2" id="KW-1185">Reference proteome</keyword>
<organism evidence="1 2">
    <name type="scientific">Roseomonas acroporae</name>
    <dbReference type="NCBI Taxonomy" id="2937791"/>
    <lineage>
        <taxon>Bacteria</taxon>
        <taxon>Pseudomonadati</taxon>
        <taxon>Pseudomonadota</taxon>
        <taxon>Alphaproteobacteria</taxon>
        <taxon>Acetobacterales</taxon>
        <taxon>Roseomonadaceae</taxon>
        <taxon>Roseomonas</taxon>
    </lineage>
</organism>
<sequence>MLHLIKLSVGSKDVGQLAAWQAARAVTHPPLRHRTRMRPKRAAEIEAGGSIYWVVAGFTGVRQRIVEVRDDVMEDGSACVALVLDPLLVPVAARPVKAFQGWRYLTPEAAPPDLGARSVDAAASGEAALPPALAQALRAVGLL</sequence>
<reference evidence="1" key="1">
    <citation type="submission" date="2022-04" db="EMBL/GenBank/DDBJ databases">
        <title>Roseomonas acroporae sp. nov., isolated from coral Acropora digitifera.</title>
        <authorList>
            <person name="Sun H."/>
        </authorList>
    </citation>
    <scope>NUCLEOTIDE SEQUENCE</scope>
    <source>
        <strain evidence="1">NAR14</strain>
    </source>
</reference>
<proteinExistence type="predicted"/>